<keyword evidence="3" id="KW-1185">Reference proteome</keyword>
<feature type="compositionally biased region" description="Basic and acidic residues" evidence="1">
    <location>
        <begin position="309"/>
        <end position="322"/>
    </location>
</feature>
<sequence length="322" mass="37187">MDPDELKAHTEKLRRIARNAHDSRVPFDAITSDYHRTVLNKAIRNVLSTELAIFTYAQIIDGLPIADVAWDRRLPGIMGEHVIDEHETLCPGALEKAQEYYENWQPSSLMFDPEGDIDAVTNWKMPLTETMIDVAPGPTLFSHHAYLDDDVYPEGVADIVGYWAEDRILGGVVVFDQRPGSPDNVPNIYFHPCRQRQTIRVYQLRDEQQQALFDFLLQDEPSTPPSPLPILGDKQNRVRVDAPMAITHFHIYRDIWERKPLDIIDLRIFEKRPKDEIDYPEVGDLVRRINAQHGIPIPRPRSRSMSPPARDHEKENNYRDRG</sequence>
<dbReference type="Proteomes" id="UP001489902">
    <property type="component" value="Chromosome 7"/>
</dbReference>
<dbReference type="EMBL" id="CP151266">
    <property type="protein sequence ID" value="WZH49713.1"/>
    <property type="molecule type" value="Genomic_DNA"/>
</dbReference>
<gene>
    <name evidence="2" type="ORF">QYS62_010920</name>
</gene>
<evidence type="ECO:0000256" key="1">
    <source>
        <dbReference type="SAM" id="MobiDB-lite"/>
    </source>
</evidence>
<protein>
    <submittedName>
        <fullName evidence="2">Uncharacterized protein</fullName>
    </submittedName>
</protein>
<reference evidence="2 3" key="1">
    <citation type="submission" date="2024-04" db="EMBL/GenBank/DDBJ databases">
        <title>Complete genome sequence of Fusarium acuminatum.</title>
        <authorList>
            <person name="Lan B."/>
        </authorList>
    </citation>
    <scope>NUCLEOTIDE SEQUENCE [LARGE SCALE GENOMIC DNA]</scope>
    <source>
        <strain evidence="2">1A</strain>
    </source>
</reference>
<proteinExistence type="predicted"/>
<name>A0ABZ2X9D2_9HYPO</name>
<accession>A0ABZ2X9D2</accession>
<evidence type="ECO:0000313" key="2">
    <source>
        <dbReference type="EMBL" id="WZH49713.1"/>
    </source>
</evidence>
<organism evidence="2 3">
    <name type="scientific">Fusarium acuminatum</name>
    <dbReference type="NCBI Taxonomy" id="5515"/>
    <lineage>
        <taxon>Eukaryota</taxon>
        <taxon>Fungi</taxon>
        <taxon>Dikarya</taxon>
        <taxon>Ascomycota</taxon>
        <taxon>Pezizomycotina</taxon>
        <taxon>Sordariomycetes</taxon>
        <taxon>Hypocreomycetidae</taxon>
        <taxon>Hypocreales</taxon>
        <taxon>Nectriaceae</taxon>
        <taxon>Fusarium</taxon>
        <taxon>Fusarium tricinctum species complex</taxon>
    </lineage>
</organism>
<feature type="region of interest" description="Disordered" evidence="1">
    <location>
        <begin position="291"/>
        <end position="322"/>
    </location>
</feature>
<evidence type="ECO:0000313" key="3">
    <source>
        <dbReference type="Proteomes" id="UP001489902"/>
    </source>
</evidence>